<dbReference type="GO" id="GO:0005524">
    <property type="term" value="F:ATP binding"/>
    <property type="evidence" value="ECO:0007669"/>
    <property type="project" value="UniProtKB-UniRule"/>
</dbReference>
<dbReference type="GO" id="GO:0016887">
    <property type="term" value="F:ATP hydrolysis activity"/>
    <property type="evidence" value="ECO:0007669"/>
    <property type="project" value="RHEA"/>
</dbReference>
<dbReference type="PANTHER" id="PTHR30153:SF2">
    <property type="entry name" value="REPLICATIVE DNA HELICASE"/>
    <property type="match status" value="1"/>
</dbReference>
<dbReference type="SUPFAM" id="SSF48024">
    <property type="entry name" value="N-terminal domain of DnaB helicase"/>
    <property type="match status" value="1"/>
</dbReference>
<dbReference type="Pfam" id="PF03796">
    <property type="entry name" value="DnaB_C"/>
    <property type="match status" value="1"/>
</dbReference>
<keyword evidence="3 12" id="KW-0235">DNA replication</keyword>
<comment type="caution">
    <text evidence="14">The sequence shown here is derived from an EMBL/GenBank/DDBJ whole genome shotgun (WGS) entry which is preliminary data.</text>
</comment>
<evidence type="ECO:0000313" key="14">
    <source>
        <dbReference type="EMBL" id="OSG84638.1"/>
    </source>
</evidence>
<comment type="function">
    <text evidence="12">The main replicative DNA helicase, it participates in initiation and elongation during chromosome replication. Travels ahead of the DNA replisome, separating dsDNA into templates for DNA synthesis. A processive ATP-dependent 5'-3' DNA helicase it has DNA-dependent ATPase activity.</text>
</comment>
<dbReference type="PANTHER" id="PTHR30153">
    <property type="entry name" value="REPLICATIVE DNA HELICASE DNAB"/>
    <property type="match status" value="1"/>
</dbReference>
<proteinExistence type="inferred from homology"/>
<dbReference type="GO" id="GO:0003677">
    <property type="term" value="F:DNA binding"/>
    <property type="evidence" value="ECO:0007669"/>
    <property type="project" value="UniProtKB-UniRule"/>
</dbReference>
<comment type="similarity">
    <text evidence="1 12">Belongs to the helicase family. DnaB subfamily.</text>
</comment>
<dbReference type="Gene3D" id="1.10.860.10">
    <property type="entry name" value="DNAb Helicase, Chain A"/>
    <property type="match status" value="1"/>
</dbReference>
<keyword evidence="2 12" id="KW-0639">Primosome</keyword>
<evidence type="ECO:0000256" key="9">
    <source>
        <dbReference type="ARBA" id="ARBA00023235"/>
    </source>
</evidence>
<dbReference type="GO" id="GO:0005829">
    <property type="term" value="C:cytosol"/>
    <property type="evidence" value="ECO:0007669"/>
    <property type="project" value="TreeGrafter"/>
</dbReference>
<evidence type="ECO:0000256" key="10">
    <source>
        <dbReference type="ARBA" id="ARBA00048954"/>
    </source>
</evidence>
<keyword evidence="9" id="KW-0413">Isomerase</keyword>
<evidence type="ECO:0000256" key="4">
    <source>
        <dbReference type="ARBA" id="ARBA00022741"/>
    </source>
</evidence>
<evidence type="ECO:0000256" key="1">
    <source>
        <dbReference type="ARBA" id="ARBA00008428"/>
    </source>
</evidence>
<evidence type="ECO:0000256" key="12">
    <source>
        <dbReference type="RuleBase" id="RU362085"/>
    </source>
</evidence>
<keyword evidence="5 12" id="KW-0378">Hydrolase</keyword>
<keyword evidence="7 12" id="KW-0067">ATP-binding</keyword>
<evidence type="ECO:0000256" key="11">
    <source>
        <dbReference type="NCBIfam" id="TIGR00665"/>
    </source>
</evidence>
<dbReference type="InterPro" id="IPR003593">
    <property type="entry name" value="AAA+_ATPase"/>
</dbReference>
<dbReference type="SUPFAM" id="SSF52540">
    <property type="entry name" value="P-loop containing nucleoside triphosphate hydrolases"/>
    <property type="match status" value="1"/>
</dbReference>
<dbReference type="InterPro" id="IPR007694">
    <property type="entry name" value="DNA_helicase_DnaB-like_C"/>
</dbReference>
<evidence type="ECO:0000256" key="5">
    <source>
        <dbReference type="ARBA" id="ARBA00022801"/>
    </source>
</evidence>
<dbReference type="GO" id="GO:0043139">
    <property type="term" value="F:5'-3' DNA helicase activity"/>
    <property type="evidence" value="ECO:0007669"/>
    <property type="project" value="UniProtKB-EC"/>
</dbReference>
<organism evidence="14 15">
    <name type="scientific">Bifidobacterium adolescentis</name>
    <dbReference type="NCBI Taxonomy" id="1680"/>
    <lineage>
        <taxon>Bacteria</taxon>
        <taxon>Bacillati</taxon>
        <taxon>Actinomycetota</taxon>
        <taxon>Actinomycetes</taxon>
        <taxon>Bifidobacteriales</taxon>
        <taxon>Bifidobacteriaceae</taxon>
        <taxon>Bifidobacterium</taxon>
    </lineage>
</organism>
<dbReference type="InterPro" id="IPR007692">
    <property type="entry name" value="DNA_helicase_DnaB"/>
</dbReference>
<evidence type="ECO:0000313" key="15">
    <source>
        <dbReference type="Proteomes" id="UP000193377"/>
    </source>
</evidence>
<keyword evidence="4 12" id="KW-0547">Nucleotide-binding</keyword>
<keyword evidence="8 12" id="KW-0238">DNA-binding</keyword>
<evidence type="ECO:0000256" key="2">
    <source>
        <dbReference type="ARBA" id="ARBA00022515"/>
    </source>
</evidence>
<dbReference type="NCBIfam" id="TIGR00665">
    <property type="entry name" value="DnaB"/>
    <property type="match status" value="1"/>
</dbReference>
<gene>
    <name evidence="14" type="ORF">B0487_2125</name>
</gene>
<comment type="catalytic activity">
    <reaction evidence="10 12">
        <text>ATP + H2O = ADP + phosphate + H(+)</text>
        <dbReference type="Rhea" id="RHEA:13065"/>
        <dbReference type="ChEBI" id="CHEBI:15377"/>
        <dbReference type="ChEBI" id="CHEBI:15378"/>
        <dbReference type="ChEBI" id="CHEBI:30616"/>
        <dbReference type="ChEBI" id="CHEBI:43474"/>
        <dbReference type="ChEBI" id="CHEBI:456216"/>
        <dbReference type="EC" id="5.6.2.3"/>
    </reaction>
</comment>
<evidence type="ECO:0000256" key="6">
    <source>
        <dbReference type="ARBA" id="ARBA00022806"/>
    </source>
</evidence>
<evidence type="ECO:0000256" key="7">
    <source>
        <dbReference type="ARBA" id="ARBA00022840"/>
    </source>
</evidence>
<dbReference type="GO" id="GO:1990077">
    <property type="term" value="C:primosome complex"/>
    <property type="evidence" value="ECO:0007669"/>
    <property type="project" value="UniProtKB-UniRule"/>
</dbReference>
<dbReference type="AlphaFoldDB" id="A0A1X2YR50"/>
<dbReference type="Pfam" id="PF00772">
    <property type="entry name" value="DnaB"/>
    <property type="match status" value="1"/>
</dbReference>
<reference evidence="14 15" key="1">
    <citation type="journal article" date="2016" name="Sci. Rep.">
        <title>Evaluation of genetic diversity among strains of the human gut commensal Bifidobacterium adolescentis.</title>
        <authorList>
            <person name="Duranti S."/>
            <person name="Milani C."/>
            <person name="Lugli G.A."/>
            <person name="Mancabelli L."/>
            <person name="Turroni F."/>
            <person name="Ferrario C."/>
            <person name="Mangifesta M."/>
            <person name="Viappiani A."/>
            <person name="Sanchez B."/>
            <person name="Margolles A."/>
            <person name="van Sinderen D."/>
            <person name="Ventura M."/>
        </authorList>
    </citation>
    <scope>NUCLEOTIDE SEQUENCE [LARGE SCALE GENOMIC DNA]</scope>
    <source>
        <strain evidence="14 15">487B</strain>
    </source>
</reference>
<protein>
    <recommendedName>
        <fullName evidence="11 12">Replicative DNA helicase</fullName>
        <ecNumber evidence="11 12">5.6.2.3</ecNumber>
    </recommendedName>
</protein>
<dbReference type="EC" id="5.6.2.3" evidence="11 12"/>
<dbReference type="InterPro" id="IPR036185">
    <property type="entry name" value="DNA_heli_DnaB-like_N_sf"/>
</dbReference>
<dbReference type="PROSITE" id="PS51199">
    <property type="entry name" value="SF4_HELICASE"/>
    <property type="match status" value="1"/>
</dbReference>
<evidence type="ECO:0000259" key="13">
    <source>
        <dbReference type="PROSITE" id="PS51199"/>
    </source>
</evidence>
<keyword evidence="6 12" id="KW-0347">Helicase</keyword>
<dbReference type="GO" id="GO:0006269">
    <property type="term" value="P:DNA replication, synthesis of primer"/>
    <property type="evidence" value="ECO:0007669"/>
    <property type="project" value="UniProtKB-UniRule"/>
</dbReference>
<feature type="domain" description="SF4 helicase" evidence="13">
    <location>
        <begin position="176"/>
        <end position="442"/>
    </location>
</feature>
<dbReference type="RefSeq" id="WP_236838163.1">
    <property type="nucleotide sequence ID" value="NZ_LNKD01000008.1"/>
</dbReference>
<dbReference type="SMART" id="SM00382">
    <property type="entry name" value="AAA"/>
    <property type="match status" value="1"/>
</dbReference>
<name>A0A1X2YR50_BIFAD</name>
<sequence length="446" mass="49751">MSVPTPIHKDMAEQVLLGAMLQDSETLDKVISQLSEEDFYQPTNQTIFHNIKELAADNNRVDAQMLSSHMMDNGQLEQVGGINYIAQLVGSAPTSNNSDYFIKQIRDAAILRHINVVGQQLQQMSNVSDASAEDVLSKSLEAAFSLEDSSRSEDDELKTAYRLSDEMLQQLDEMSQNPNEFGTPTGFRDIDALTHGLQAGQMVIVAGRPGMGKSTLGMDFARNAALHKGLPTVIFSLEMGGHELMQRMFAAETGIRLASFQHPENLNSNDWNKLNALCHQVEKAPLWVDDSAIINMSTIRAKCRALSRKVNGLKLIVIDYLQLMSSGKTVENRQQEVSNFSRQCKMLAKELQCPVVVLSQLNRNAEQRADKKPELSDLRESGSIEQDADMVFLVHRPEYYDREERPGEADVILAKHRNGPTETFNLAFMGECSKFADMAAGFENEF</sequence>
<dbReference type="EMBL" id="LNKD01000008">
    <property type="protein sequence ID" value="OSG84638.1"/>
    <property type="molecule type" value="Genomic_DNA"/>
</dbReference>
<dbReference type="InterPro" id="IPR016136">
    <property type="entry name" value="DNA_helicase_N/primase_C"/>
</dbReference>
<evidence type="ECO:0000256" key="3">
    <source>
        <dbReference type="ARBA" id="ARBA00022705"/>
    </source>
</evidence>
<dbReference type="CDD" id="cd00984">
    <property type="entry name" value="DnaB_C"/>
    <property type="match status" value="1"/>
</dbReference>
<accession>A0A1X2YR50</accession>
<evidence type="ECO:0000256" key="8">
    <source>
        <dbReference type="ARBA" id="ARBA00023125"/>
    </source>
</evidence>
<dbReference type="InterPro" id="IPR027417">
    <property type="entry name" value="P-loop_NTPase"/>
</dbReference>
<dbReference type="InterPro" id="IPR007693">
    <property type="entry name" value="DNA_helicase_DnaB-like_N"/>
</dbReference>
<dbReference type="Proteomes" id="UP000193377">
    <property type="component" value="Unassembled WGS sequence"/>
</dbReference>
<dbReference type="Gene3D" id="3.40.50.300">
    <property type="entry name" value="P-loop containing nucleotide triphosphate hydrolases"/>
    <property type="match status" value="1"/>
</dbReference>